<dbReference type="AlphaFoldDB" id="A0A8X8YI67"/>
<evidence type="ECO:0000256" key="6">
    <source>
        <dbReference type="ARBA" id="ARBA00022989"/>
    </source>
</evidence>
<name>A0A8X8YI67_SALSN</name>
<reference evidence="10" key="1">
    <citation type="submission" date="2018-01" db="EMBL/GenBank/DDBJ databases">
        <authorList>
            <person name="Mao J.F."/>
        </authorList>
    </citation>
    <scope>NUCLEOTIDE SEQUENCE</scope>
    <source>
        <strain evidence="10">Huo1</strain>
        <tissue evidence="10">Leaf</tissue>
    </source>
</reference>
<evidence type="ECO:0000313" key="11">
    <source>
        <dbReference type="Proteomes" id="UP000298416"/>
    </source>
</evidence>
<keyword evidence="4 8" id="KW-1003">Cell membrane</keyword>
<evidence type="ECO:0000256" key="4">
    <source>
        <dbReference type="ARBA" id="ARBA00022475"/>
    </source>
</evidence>
<dbReference type="OrthoDB" id="913854at2759"/>
<feature type="transmembrane region" description="Helical" evidence="8">
    <location>
        <begin position="124"/>
        <end position="150"/>
    </location>
</feature>
<comment type="subcellular location">
    <subcellularLocation>
        <location evidence="1 8">Cell membrane</location>
        <topology evidence="1 8">Multi-pass membrane protein</topology>
    </subcellularLocation>
</comment>
<dbReference type="PANTHER" id="PTHR36488">
    <property type="entry name" value="CASP-LIKE PROTEIN 1U1"/>
    <property type="match status" value="1"/>
</dbReference>
<organism evidence="10">
    <name type="scientific">Salvia splendens</name>
    <name type="common">Scarlet sage</name>
    <dbReference type="NCBI Taxonomy" id="180675"/>
    <lineage>
        <taxon>Eukaryota</taxon>
        <taxon>Viridiplantae</taxon>
        <taxon>Streptophyta</taxon>
        <taxon>Embryophyta</taxon>
        <taxon>Tracheophyta</taxon>
        <taxon>Spermatophyta</taxon>
        <taxon>Magnoliopsida</taxon>
        <taxon>eudicotyledons</taxon>
        <taxon>Gunneridae</taxon>
        <taxon>Pentapetalae</taxon>
        <taxon>asterids</taxon>
        <taxon>lamiids</taxon>
        <taxon>Lamiales</taxon>
        <taxon>Lamiaceae</taxon>
        <taxon>Nepetoideae</taxon>
        <taxon>Mentheae</taxon>
        <taxon>Salviinae</taxon>
        <taxon>Salvia</taxon>
        <taxon>Salvia subgen. Calosphace</taxon>
        <taxon>core Calosphace</taxon>
    </lineage>
</organism>
<sequence length="201" mass="21609">MDSQYKSSSNGGIESGSITIRDREVAMANKRSMSGCDVVLRFLALAFCLAAAVILGVSKETKMVAMTLVPTLPPVTIPATAKWHYLSAFKYFMVANCIACGYAAISLVLSLANRKGKKGITKLIILLDLVMVVLLFSAIGSGGAIGLIAYQGNSRLQWNKVCNVFDKFCRRGAVSFGLSIAASIAFFLLVVLAIHNLHRKN</sequence>
<gene>
    <name evidence="10" type="ORF">SASPL_109227</name>
</gene>
<feature type="transmembrane region" description="Helical" evidence="8">
    <location>
        <begin position="38"/>
        <end position="58"/>
    </location>
</feature>
<dbReference type="InterPro" id="IPR044173">
    <property type="entry name" value="CASPL"/>
</dbReference>
<proteinExistence type="inferred from homology"/>
<comment type="subunit">
    <text evidence="3 8">Homodimer and heterodimers.</text>
</comment>
<keyword evidence="11" id="KW-1185">Reference proteome</keyword>
<evidence type="ECO:0000313" key="10">
    <source>
        <dbReference type="EMBL" id="KAG6431152.1"/>
    </source>
</evidence>
<dbReference type="Pfam" id="PF04535">
    <property type="entry name" value="CASP_dom"/>
    <property type="match status" value="1"/>
</dbReference>
<evidence type="ECO:0000256" key="5">
    <source>
        <dbReference type="ARBA" id="ARBA00022692"/>
    </source>
</evidence>
<comment type="similarity">
    <text evidence="2 8">Belongs to the Casparian strip membrane proteins (CASP) family.</text>
</comment>
<dbReference type="EMBL" id="PNBA02000003">
    <property type="protein sequence ID" value="KAG6431152.1"/>
    <property type="molecule type" value="Genomic_DNA"/>
</dbReference>
<evidence type="ECO:0000256" key="1">
    <source>
        <dbReference type="ARBA" id="ARBA00004651"/>
    </source>
</evidence>
<comment type="caution">
    <text evidence="10">The sequence shown here is derived from an EMBL/GenBank/DDBJ whole genome shotgun (WGS) entry which is preliminary data.</text>
</comment>
<keyword evidence="5 8" id="KW-0812">Transmembrane</keyword>
<dbReference type="InterPro" id="IPR006459">
    <property type="entry name" value="CASP/CASPL"/>
</dbReference>
<reference evidence="10" key="2">
    <citation type="submission" date="2020-08" db="EMBL/GenBank/DDBJ databases">
        <title>Plant Genome Project.</title>
        <authorList>
            <person name="Zhang R.-G."/>
        </authorList>
    </citation>
    <scope>NUCLEOTIDE SEQUENCE</scope>
    <source>
        <strain evidence="10">Huo1</strain>
        <tissue evidence="10">Leaf</tissue>
    </source>
</reference>
<protein>
    <recommendedName>
        <fullName evidence="8">CASP-like protein</fullName>
    </recommendedName>
</protein>
<keyword evidence="6 8" id="KW-1133">Transmembrane helix</keyword>
<dbReference type="PANTHER" id="PTHR36488:SF8">
    <property type="entry name" value="CASP-LIKE PROTEIN 1U1"/>
    <property type="match status" value="1"/>
</dbReference>
<evidence type="ECO:0000259" key="9">
    <source>
        <dbReference type="Pfam" id="PF04535"/>
    </source>
</evidence>
<dbReference type="GO" id="GO:0005886">
    <property type="term" value="C:plasma membrane"/>
    <property type="evidence" value="ECO:0007669"/>
    <property type="project" value="UniProtKB-SubCell"/>
</dbReference>
<accession>A0A8X8YI67</accession>
<evidence type="ECO:0000256" key="7">
    <source>
        <dbReference type="ARBA" id="ARBA00023136"/>
    </source>
</evidence>
<keyword evidence="7 8" id="KW-0472">Membrane</keyword>
<dbReference type="NCBIfam" id="TIGR01569">
    <property type="entry name" value="A_tha_TIGR01569"/>
    <property type="match status" value="1"/>
</dbReference>
<evidence type="ECO:0000256" key="8">
    <source>
        <dbReference type="RuleBase" id="RU361233"/>
    </source>
</evidence>
<dbReference type="Proteomes" id="UP000298416">
    <property type="component" value="Unassembled WGS sequence"/>
</dbReference>
<feature type="domain" description="Casparian strip membrane protein" evidence="9">
    <location>
        <begin position="31"/>
        <end position="185"/>
    </location>
</feature>
<evidence type="ECO:0000256" key="3">
    <source>
        <dbReference type="ARBA" id="ARBA00011489"/>
    </source>
</evidence>
<feature type="transmembrane region" description="Helical" evidence="8">
    <location>
        <begin position="91"/>
        <end position="112"/>
    </location>
</feature>
<evidence type="ECO:0000256" key="2">
    <source>
        <dbReference type="ARBA" id="ARBA00007651"/>
    </source>
</evidence>
<dbReference type="InterPro" id="IPR006702">
    <property type="entry name" value="CASP_dom"/>
</dbReference>
<feature type="transmembrane region" description="Helical" evidence="8">
    <location>
        <begin position="173"/>
        <end position="194"/>
    </location>
</feature>